<reference evidence="1 2" key="2">
    <citation type="journal article" date="2022" name="Mol. Ecol. Resour.">
        <title>The genomes of chicory, endive, great burdock and yacon provide insights into Asteraceae paleo-polyploidization history and plant inulin production.</title>
        <authorList>
            <person name="Fan W."/>
            <person name="Wang S."/>
            <person name="Wang H."/>
            <person name="Wang A."/>
            <person name="Jiang F."/>
            <person name="Liu H."/>
            <person name="Zhao H."/>
            <person name="Xu D."/>
            <person name="Zhang Y."/>
        </authorList>
    </citation>
    <scope>NUCLEOTIDE SEQUENCE [LARGE SCALE GENOMIC DNA]</scope>
    <source>
        <strain evidence="2">cv. Punajuju</strain>
        <tissue evidence="1">Leaves</tissue>
    </source>
</reference>
<evidence type="ECO:0000313" key="2">
    <source>
        <dbReference type="Proteomes" id="UP001055811"/>
    </source>
</evidence>
<comment type="caution">
    <text evidence="1">The sequence shown here is derived from an EMBL/GenBank/DDBJ whole genome shotgun (WGS) entry which is preliminary data.</text>
</comment>
<evidence type="ECO:0000313" key="1">
    <source>
        <dbReference type="EMBL" id="KAI3792854.1"/>
    </source>
</evidence>
<dbReference type="EMBL" id="CM042009">
    <property type="protein sequence ID" value="KAI3792854.1"/>
    <property type="molecule type" value="Genomic_DNA"/>
</dbReference>
<gene>
    <name evidence="1" type="ORF">L2E82_06745</name>
</gene>
<organism evidence="1 2">
    <name type="scientific">Cichorium intybus</name>
    <name type="common">Chicory</name>
    <dbReference type="NCBI Taxonomy" id="13427"/>
    <lineage>
        <taxon>Eukaryota</taxon>
        <taxon>Viridiplantae</taxon>
        <taxon>Streptophyta</taxon>
        <taxon>Embryophyta</taxon>
        <taxon>Tracheophyta</taxon>
        <taxon>Spermatophyta</taxon>
        <taxon>Magnoliopsida</taxon>
        <taxon>eudicotyledons</taxon>
        <taxon>Gunneridae</taxon>
        <taxon>Pentapetalae</taxon>
        <taxon>asterids</taxon>
        <taxon>campanulids</taxon>
        <taxon>Asterales</taxon>
        <taxon>Asteraceae</taxon>
        <taxon>Cichorioideae</taxon>
        <taxon>Cichorieae</taxon>
        <taxon>Cichoriinae</taxon>
        <taxon>Cichorium</taxon>
    </lineage>
</organism>
<protein>
    <submittedName>
        <fullName evidence="1">Uncharacterized protein</fullName>
    </submittedName>
</protein>
<name>A0ACB9HAQ2_CICIN</name>
<sequence length="105" mass="11916">MVSGKVSSRPETQPPENIDDLEENEEDRPSNSAAGSQRNVEKDATRPLLEEVTIVGLGTSKNTRGAKIWFCNHCNVQYTSSYTRIHTYFLGLKTGRRPKYEDVWL</sequence>
<keyword evidence="2" id="KW-1185">Reference proteome</keyword>
<dbReference type="Proteomes" id="UP001055811">
    <property type="component" value="Linkage Group LG01"/>
</dbReference>
<proteinExistence type="predicted"/>
<accession>A0ACB9HAQ2</accession>
<reference evidence="2" key="1">
    <citation type="journal article" date="2022" name="Mol. Ecol. Resour.">
        <title>The genomes of chicory, endive, great burdock and yacon provide insights into Asteraceae palaeo-polyploidization history and plant inulin production.</title>
        <authorList>
            <person name="Fan W."/>
            <person name="Wang S."/>
            <person name="Wang H."/>
            <person name="Wang A."/>
            <person name="Jiang F."/>
            <person name="Liu H."/>
            <person name="Zhao H."/>
            <person name="Xu D."/>
            <person name="Zhang Y."/>
        </authorList>
    </citation>
    <scope>NUCLEOTIDE SEQUENCE [LARGE SCALE GENOMIC DNA]</scope>
    <source>
        <strain evidence="2">cv. Punajuju</strain>
    </source>
</reference>